<accession>A0A433UGY3</accession>
<dbReference type="RefSeq" id="WP_127087644.1">
    <property type="nucleotide sequence ID" value="NZ_RSCL01000064.1"/>
</dbReference>
<dbReference type="AlphaFoldDB" id="A0A433UGY3"/>
<gene>
    <name evidence="1" type="ORF">DSM106972_097480</name>
</gene>
<reference evidence="1" key="1">
    <citation type="submission" date="2018-12" db="EMBL/GenBank/DDBJ databases">
        <authorList>
            <person name="Will S."/>
            <person name="Neumann-Schaal M."/>
            <person name="Henke P."/>
        </authorList>
    </citation>
    <scope>NUCLEOTIDE SEQUENCE</scope>
    <source>
        <strain evidence="1">PCC 7102</strain>
    </source>
</reference>
<proteinExistence type="predicted"/>
<keyword evidence="2" id="KW-1185">Reference proteome</keyword>
<evidence type="ECO:0000313" key="2">
    <source>
        <dbReference type="Proteomes" id="UP000271624"/>
    </source>
</evidence>
<organism evidence="1 2">
    <name type="scientific">Dulcicalothrix desertica PCC 7102</name>
    <dbReference type="NCBI Taxonomy" id="232991"/>
    <lineage>
        <taxon>Bacteria</taxon>
        <taxon>Bacillati</taxon>
        <taxon>Cyanobacteriota</taxon>
        <taxon>Cyanophyceae</taxon>
        <taxon>Nostocales</taxon>
        <taxon>Calotrichaceae</taxon>
        <taxon>Dulcicalothrix</taxon>
    </lineage>
</organism>
<evidence type="ECO:0000313" key="1">
    <source>
        <dbReference type="EMBL" id="RUS93116.1"/>
    </source>
</evidence>
<comment type="caution">
    <text evidence="1">The sequence shown here is derived from an EMBL/GenBank/DDBJ whole genome shotgun (WGS) entry which is preliminary data.</text>
</comment>
<name>A0A433UGY3_9CYAN</name>
<dbReference type="Proteomes" id="UP000271624">
    <property type="component" value="Unassembled WGS sequence"/>
</dbReference>
<reference evidence="1" key="2">
    <citation type="journal article" date="2019" name="Genome Biol. Evol.">
        <title>Day and night: Metabolic profiles and evolutionary relationships of six axenic non-marine cyanobacteria.</title>
        <authorList>
            <person name="Will S.E."/>
            <person name="Henke P."/>
            <person name="Boedeker C."/>
            <person name="Huang S."/>
            <person name="Brinkmann H."/>
            <person name="Rohde M."/>
            <person name="Jarek M."/>
            <person name="Friedl T."/>
            <person name="Seufert S."/>
            <person name="Schumacher M."/>
            <person name="Overmann J."/>
            <person name="Neumann-Schaal M."/>
            <person name="Petersen J."/>
        </authorList>
    </citation>
    <scope>NUCLEOTIDE SEQUENCE [LARGE SCALE GENOMIC DNA]</scope>
    <source>
        <strain evidence="1">PCC 7102</strain>
    </source>
</reference>
<sequence>MTRINGIYGDEKYKLRPDVTVNVYELLFNECEWYGDYKVAELDEDWLQDYNENNDEDYEWSDFGLEPCDECGNPINLMNAYTDEYISLIPYETRIS</sequence>
<dbReference type="EMBL" id="RSCL01000064">
    <property type="protein sequence ID" value="RUS93116.1"/>
    <property type="molecule type" value="Genomic_DNA"/>
</dbReference>
<protein>
    <submittedName>
        <fullName evidence="1">Uncharacterized protein</fullName>
    </submittedName>
</protein>